<reference evidence="3" key="2">
    <citation type="submission" date="2023-05" db="EMBL/GenBank/DDBJ databases">
        <authorList>
            <consortium name="Lawrence Berkeley National Laboratory"/>
            <person name="Steindorff A."/>
            <person name="Hensen N."/>
            <person name="Bonometti L."/>
            <person name="Westerberg I."/>
            <person name="Brannstrom I.O."/>
            <person name="Guillou S."/>
            <person name="Cros-Aarteil S."/>
            <person name="Calhoun S."/>
            <person name="Haridas S."/>
            <person name="Kuo A."/>
            <person name="Mondo S."/>
            <person name="Pangilinan J."/>
            <person name="Riley R."/>
            <person name="Labutti K."/>
            <person name="Andreopoulos B."/>
            <person name="Lipzen A."/>
            <person name="Chen C."/>
            <person name="Yanf M."/>
            <person name="Daum C."/>
            <person name="Ng V."/>
            <person name="Clum A."/>
            <person name="Ohm R."/>
            <person name="Martin F."/>
            <person name="Silar P."/>
            <person name="Natvig D."/>
            <person name="Lalanne C."/>
            <person name="Gautier V."/>
            <person name="Ament-Velasquez S.L."/>
            <person name="Kruys A."/>
            <person name="Hutchinson M.I."/>
            <person name="Powell A.J."/>
            <person name="Barry K."/>
            <person name="Miller A.N."/>
            <person name="Grigoriev I.V."/>
            <person name="Debuchy R."/>
            <person name="Gladieux P."/>
            <person name="Thoren M.H."/>
            <person name="Johannesson H."/>
        </authorList>
    </citation>
    <scope>NUCLEOTIDE SEQUENCE</scope>
    <source>
        <strain evidence="3">CBS 141.50</strain>
    </source>
</reference>
<organism evidence="3 4">
    <name type="scientific">Dichotomopilus funicola</name>
    <dbReference type="NCBI Taxonomy" id="1934379"/>
    <lineage>
        <taxon>Eukaryota</taxon>
        <taxon>Fungi</taxon>
        <taxon>Dikarya</taxon>
        <taxon>Ascomycota</taxon>
        <taxon>Pezizomycotina</taxon>
        <taxon>Sordariomycetes</taxon>
        <taxon>Sordariomycetidae</taxon>
        <taxon>Sordariales</taxon>
        <taxon>Chaetomiaceae</taxon>
        <taxon>Dichotomopilus</taxon>
    </lineage>
</organism>
<dbReference type="EMBL" id="MU853564">
    <property type="protein sequence ID" value="KAK4146067.1"/>
    <property type="molecule type" value="Genomic_DNA"/>
</dbReference>
<feature type="region of interest" description="Disordered" evidence="1">
    <location>
        <begin position="451"/>
        <end position="526"/>
    </location>
</feature>
<feature type="transmembrane region" description="Helical" evidence="2">
    <location>
        <begin position="153"/>
        <end position="174"/>
    </location>
</feature>
<feature type="compositionally biased region" description="Pro residues" evidence="1">
    <location>
        <begin position="14"/>
        <end position="28"/>
    </location>
</feature>
<feature type="compositionally biased region" description="Gly residues" evidence="1">
    <location>
        <begin position="419"/>
        <end position="430"/>
    </location>
</feature>
<feature type="region of interest" description="Disordered" evidence="1">
    <location>
        <begin position="77"/>
        <end position="110"/>
    </location>
</feature>
<feature type="region of interest" description="Disordered" evidence="1">
    <location>
        <begin position="1"/>
        <end position="41"/>
    </location>
</feature>
<evidence type="ECO:0000256" key="1">
    <source>
        <dbReference type="SAM" id="MobiDB-lite"/>
    </source>
</evidence>
<keyword evidence="4" id="KW-1185">Reference proteome</keyword>
<comment type="caution">
    <text evidence="3">The sequence shown here is derived from an EMBL/GenBank/DDBJ whole genome shotgun (WGS) entry which is preliminary data.</text>
</comment>
<dbReference type="GeneID" id="87816471"/>
<dbReference type="AlphaFoldDB" id="A0AAN6V7D2"/>
<evidence type="ECO:0000313" key="3">
    <source>
        <dbReference type="EMBL" id="KAK4146067.1"/>
    </source>
</evidence>
<feature type="compositionally biased region" description="Basic and acidic residues" evidence="1">
    <location>
        <begin position="489"/>
        <end position="526"/>
    </location>
</feature>
<dbReference type="RefSeq" id="XP_062639438.1">
    <property type="nucleotide sequence ID" value="XM_062779858.1"/>
</dbReference>
<feature type="region of interest" description="Disordered" evidence="1">
    <location>
        <begin position="263"/>
        <end position="340"/>
    </location>
</feature>
<keyword evidence="2" id="KW-0472">Membrane</keyword>
<feature type="transmembrane region" description="Helical" evidence="2">
    <location>
        <begin position="217"/>
        <end position="241"/>
    </location>
</feature>
<evidence type="ECO:0000256" key="2">
    <source>
        <dbReference type="SAM" id="Phobius"/>
    </source>
</evidence>
<gene>
    <name evidence="3" type="ORF">C8A04DRAFT_26229</name>
</gene>
<feature type="compositionally biased region" description="Low complexity" evidence="1">
    <location>
        <begin position="364"/>
        <end position="380"/>
    </location>
</feature>
<reference evidence="3" key="1">
    <citation type="journal article" date="2023" name="Mol. Phylogenet. Evol.">
        <title>Genome-scale phylogeny and comparative genomics of the fungal order Sordariales.</title>
        <authorList>
            <person name="Hensen N."/>
            <person name="Bonometti L."/>
            <person name="Westerberg I."/>
            <person name="Brannstrom I.O."/>
            <person name="Guillou S."/>
            <person name="Cros-Aarteil S."/>
            <person name="Calhoun S."/>
            <person name="Haridas S."/>
            <person name="Kuo A."/>
            <person name="Mondo S."/>
            <person name="Pangilinan J."/>
            <person name="Riley R."/>
            <person name="LaButti K."/>
            <person name="Andreopoulos B."/>
            <person name="Lipzen A."/>
            <person name="Chen C."/>
            <person name="Yan M."/>
            <person name="Daum C."/>
            <person name="Ng V."/>
            <person name="Clum A."/>
            <person name="Steindorff A."/>
            <person name="Ohm R.A."/>
            <person name="Martin F."/>
            <person name="Silar P."/>
            <person name="Natvig D.O."/>
            <person name="Lalanne C."/>
            <person name="Gautier V."/>
            <person name="Ament-Velasquez S.L."/>
            <person name="Kruys A."/>
            <person name="Hutchinson M.I."/>
            <person name="Powell A.J."/>
            <person name="Barry K."/>
            <person name="Miller A.N."/>
            <person name="Grigoriev I.V."/>
            <person name="Debuchy R."/>
            <person name="Gladieux P."/>
            <person name="Hiltunen Thoren M."/>
            <person name="Johannesson H."/>
        </authorList>
    </citation>
    <scope>NUCLEOTIDE SEQUENCE</scope>
    <source>
        <strain evidence="3">CBS 141.50</strain>
    </source>
</reference>
<feature type="compositionally biased region" description="Basic and acidic residues" evidence="1">
    <location>
        <begin position="451"/>
        <end position="463"/>
    </location>
</feature>
<dbReference type="Proteomes" id="UP001302676">
    <property type="component" value="Unassembled WGS sequence"/>
</dbReference>
<feature type="transmembrane region" description="Helical" evidence="2">
    <location>
        <begin position="120"/>
        <end position="141"/>
    </location>
</feature>
<protein>
    <submittedName>
        <fullName evidence="3">Uncharacterized protein</fullName>
    </submittedName>
</protein>
<evidence type="ECO:0000313" key="4">
    <source>
        <dbReference type="Proteomes" id="UP001302676"/>
    </source>
</evidence>
<feature type="compositionally biased region" description="Low complexity" evidence="1">
    <location>
        <begin position="263"/>
        <end position="273"/>
    </location>
</feature>
<feature type="region of interest" description="Disordered" evidence="1">
    <location>
        <begin position="364"/>
        <end position="431"/>
    </location>
</feature>
<keyword evidence="2" id="KW-1133">Transmembrane helix</keyword>
<accession>A0AAN6V7D2</accession>
<keyword evidence="2" id="KW-0812">Transmembrane</keyword>
<feature type="compositionally biased region" description="Polar residues" evidence="1">
    <location>
        <begin position="330"/>
        <end position="340"/>
    </location>
</feature>
<feature type="transmembrane region" description="Helical" evidence="2">
    <location>
        <begin position="186"/>
        <end position="205"/>
    </location>
</feature>
<proteinExistence type="predicted"/>
<sequence>MAERLSTASKPRPTSLPTPSTPYTPSPLTPTGRLRLGPQRTTRFTEDMTDLTPAASISERSIDYYWYGRSAETVGARAETDAETNTNADAETFTAPDPGVTTSEKAGDGNRDRWRTRARFVSSVLHAMPCLVLLAILGYAMRVLKDQMGSYMGIQAIILIVFLFVDVLLDVVTLIRVQKHWLKWGLWLRFTCGIAYFALFLTYVGLGNPFPEGYTYWALPVSAAAPVVYLLLCITGLWNILYIPITRHNLGNTLLTFISRSSPPSSSSPLLPSSAPPKSPPRTTTTTPPPLPQTTASTLRNNNNNTKPPTHRRHPLAEHDEYNDEDENGDATTDRASTFNPRFSVAAGTEASSISLTWRRWVGGSGSSGRNSWRSSWRSSKGGGGWQGGVVEERRGSGSVARGEAGFYSRDDLESCPIGGEGGSDRGGFPTGMVVKSESVLVPEVDVVSKEVDGKGRGEEKEIGVGSEGVKAEEAGKGEALGGEEKEEALESRGKEGEVKEGESKETEIKDETRDEKVPDMKREDS</sequence>
<name>A0AAN6V7D2_9PEZI</name>